<comment type="caution">
    <text evidence="1">The sequence shown here is derived from an EMBL/GenBank/DDBJ whole genome shotgun (WGS) entry which is preliminary data.</text>
</comment>
<dbReference type="Proteomes" id="UP000789570">
    <property type="component" value="Unassembled WGS sequence"/>
</dbReference>
<keyword evidence="2" id="KW-1185">Reference proteome</keyword>
<name>A0A9N8YN06_9GLOM</name>
<evidence type="ECO:0000313" key="1">
    <source>
        <dbReference type="EMBL" id="CAG8440288.1"/>
    </source>
</evidence>
<organism evidence="1 2">
    <name type="scientific">Funneliformis caledonium</name>
    <dbReference type="NCBI Taxonomy" id="1117310"/>
    <lineage>
        <taxon>Eukaryota</taxon>
        <taxon>Fungi</taxon>
        <taxon>Fungi incertae sedis</taxon>
        <taxon>Mucoromycota</taxon>
        <taxon>Glomeromycotina</taxon>
        <taxon>Glomeromycetes</taxon>
        <taxon>Glomerales</taxon>
        <taxon>Glomeraceae</taxon>
        <taxon>Funneliformis</taxon>
    </lineage>
</organism>
<dbReference type="AlphaFoldDB" id="A0A9N8YN06"/>
<sequence length="128" mass="14539">MLGKGLIIHYRKSLRISLNQANKVPGEISALKLVFDLNRALVFPPPVTIPIHVYEELRPKTRVTMRRLVRYFVSREANQIQITSGLVISRVTDILLKGASVHEKLGYCNLSSRINAIIKRDLVQDHPT</sequence>
<gene>
    <name evidence="1" type="ORF">FCALED_LOCUS473</name>
</gene>
<evidence type="ECO:0000313" key="2">
    <source>
        <dbReference type="Proteomes" id="UP000789570"/>
    </source>
</evidence>
<dbReference type="EMBL" id="CAJVPQ010000047">
    <property type="protein sequence ID" value="CAG8440288.1"/>
    <property type="molecule type" value="Genomic_DNA"/>
</dbReference>
<protein>
    <submittedName>
        <fullName evidence="1">7638_t:CDS:1</fullName>
    </submittedName>
</protein>
<accession>A0A9N8YN06</accession>
<reference evidence="1" key="1">
    <citation type="submission" date="2021-06" db="EMBL/GenBank/DDBJ databases">
        <authorList>
            <person name="Kallberg Y."/>
            <person name="Tangrot J."/>
            <person name="Rosling A."/>
        </authorList>
    </citation>
    <scope>NUCLEOTIDE SEQUENCE</scope>
    <source>
        <strain evidence="1">UK204</strain>
    </source>
</reference>
<proteinExistence type="predicted"/>